<sequence length="159" mass="17333">MPHRSCISLPPRFAAARAPLLDPAGIAPPLLQYHFIGLDWLGFPLPLPSLSPRFPLNRGLSPSLSSRPRPRLPGKTKPADSEEEEERREPWLRSCSTARSTPPSSRPSRSPTRTAPAAAPPSSSASLWRGLRTPSVSAKAPPRYMPPLIWRKPAWGAPG</sequence>
<organism evidence="2">
    <name type="scientific">Arundo donax</name>
    <name type="common">Giant reed</name>
    <name type="synonym">Donax arundinaceus</name>
    <dbReference type="NCBI Taxonomy" id="35708"/>
    <lineage>
        <taxon>Eukaryota</taxon>
        <taxon>Viridiplantae</taxon>
        <taxon>Streptophyta</taxon>
        <taxon>Embryophyta</taxon>
        <taxon>Tracheophyta</taxon>
        <taxon>Spermatophyta</taxon>
        <taxon>Magnoliopsida</taxon>
        <taxon>Liliopsida</taxon>
        <taxon>Poales</taxon>
        <taxon>Poaceae</taxon>
        <taxon>PACMAD clade</taxon>
        <taxon>Arundinoideae</taxon>
        <taxon>Arundineae</taxon>
        <taxon>Arundo</taxon>
    </lineage>
</organism>
<feature type="compositionally biased region" description="Low complexity" evidence="1">
    <location>
        <begin position="96"/>
        <end position="126"/>
    </location>
</feature>
<protein>
    <submittedName>
        <fullName evidence="2">PLD1</fullName>
    </submittedName>
</protein>
<evidence type="ECO:0000313" key="2">
    <source>
        <dbReference type="EMBL" id="JAD85400.1"/>
    </source>
</evidence>
<proteinExistence type="predicted"/>
<reference evidence="2" key="1">
    <citation type="submission" date="2014-09" db="EMBL/GenBank/DDBJ databases">
        <authorList>
            <person name="Magalhaes I.L.F."/>
            <person name="Oliveira U."/>
            <person name="Santos F.R."/>
            <person name="Vidigal T.H.D.A."/>
            <person name="Brescovit A.D."/>
            <person name="Santos A.J."/>
        </authorList>
    </citation>
    <scope>NUCLEOTIDE SEQUENCE</scope>
    <source>
        <tissue evidence="2">Shoot tissue taken approximately 20 cm above the soil surface</tissue>
    </source>
</reference>
<feature type="region of interest" description="Disordered" evidence="1">
    <location>
        <begin position="56"/>
        <end position="159"/>
    </location>
</feature>
<accession>A0A0A9DIB7</accession>
<feature type="compositionally biased region" description="Low complexity" evidence="1">
    <location>
        <begin position="56"/>
        <end position="67"/>
    </location>
</feature>
<name>A0A0A9DIB7_ARUDO</name>
<dbReference type="EMBL" id="GBRH01212495">
    <property type="protein sequence ID" value="JAD85400.1"/>
    <property type="molecule type" value="Transcribed_RNA"/>
</dbReference>
<evidence type="ECO:0000256" key="1">
    <source>
        <dbReference type="SAM" id="MobiDB-lite"/>
    </source>
</evidence>
<reference evidence="2" key="2">
    <citation type="journal article" date="2015" name="Data Brief">
        <title>Shoot transcriptome of the giant reed, Arundo donax.</title>
        <authorList>
            <person name="Barrero R.A."/>
            <person name="Guerrero F.D."/>
            <person name="Moolhuijzen P."/>
            <person name="Goolsby J.A."/>
            <person name="Tidwell J."/>
            <person name="Bellgard S.E."/>
            <person name="Bellgard M.I."/>
        </authorList>
    </citation>
    <scope>NUCLEOTIDE SEQUENCE</scope>
    <source>
        <tissue evidence="2">Shoot tissue taken approximately 20 cm above the soil surface</tissue>
    </source>
</reference>
<dbReference type="AlphaFoldDB" id="A0A0A9DIB7"/>